<name>A0A6G9HPL9_KLEPN</name>
<geneLocation type="plasmid" evidence="1">
    <name>pK235_KPC</name>
</geneLocation>
<organism evidence="1">
    <name type="scientific">Klebsiella pneumoniae</name>
    <dbReference type="NCBI Taxonomy" id="573"/>
    <lineage>
        <taxon>Bacteria</taxon>
        <taxon>Pseudomonadati</taxon>
        <taxon>Pseudomonadota</taxon>
        <taxon>Gammaproteobacteria</taxon>
        <taxon>Enterobacterales</taxon>
        <taxon>Enterobacteriaceae</taxon>
        <taxon>Klebsiella/Raoultella group</taxon>
        <taxon>Klebsiella</taxon>
        <taxon>Klebsiella pneumoniae complex</taxon>
    </lineage>
</organism>
<proteinExistence type="predicted"/>
<protein>
    <submittedName>
        <fullName evidence="1">Uncharacterized protein</fullName>
    </submittedName>
</protein>
<reference evidence="1" key="1">
    <citation type="submission" date="2018-12" db="EMBL/GenBank/DDBJ databases">
        <authorList>
            <person name="Feng Y."/>
        </authorList>
    </citation>
    <scope>NUCLEOTIDE SEQUENCE</scope>
    <source>
        <strain evidence="1">K235</strain>
        <plasmid evidence="1">pK235_KPC</plasmid>
    </source>
</reference>
<sequence length="48" mass="5550">MTEESQEYVLDIGWEVHGSNLNITGNDEDFSEVFSKAKSQQETQMRQL</sequence>
<evidence type="ECO:0000313" key="1">
    <source>
        <dbReference type="EMBL" id="QIQ12146.1"/>
    </source>
</evidence>
<dbReference type="EMBL" id="MK312248">
    <property type="protein sequence ID" value="QIQ12146.1"/>
    <property type="molecule type" value="Genomic_DNA"/>
</dbReference>
<keyword evidence="1" id="KW-0614">Plasmid</keyword>
<accession>A0A6G9HPL9</accession>
<dbReference type="AlphaFoldDB" id="A0A6G9HPL9"/>